<feature type="domain" description="Zinc-ribbon" evidence="31">
    <location>
        <begin position="3"/>
        <end position="24"/>
    </location>
</feature>
<feature type="domain" description="Penicillin-binding protein transpeptidase" evidence="29">
    <location>
        <begin position="379"/>
        <end position="629"/>
    </location>
</feature>
<evidence type="ECO:0000256" key="6">
    <source>
        <dbReference type="ARBA" id="ARBA00012448"/>
    </source>
</evidence>
<dbReference type="Proteomes" id="UP000005439">
    <property type="component" value="Chromosome"/>
</dbReference>
<dbReference type="InterPro" id="IPR050396">
    <property type="entry name" value="Glycosyltr_51/Transpeptidase"/>
</dbReference>
<evidence type="ECO:0000259" key="29">
    <source>
        <dbReference type="Pfam" id="PF00905"/>
    </source>
</evidence>
<feature type="region of interest" description="Disordered" evidence="27">
    <location>
        <begin position="25"/>
        <end position="46"/>
    </location>
</feature>
<comment type="similarity">
    <text evidence="5">In the N-terminal section; belongs to the glycosyltransferase 51 family.</text>
</comment>
<evidence type="ECO:0000256" key="9">
    <source>
        <dbReference type="ARBA" id="ARBA00022645"/>
    </source>
</evidence>
<dbReference type="PATRIC" id="fig|679936.5.peg.2518"/>
<evidence type="ECO:0000256" key="18">
    <source>
        <dbReference type="ARBA" id="ARBA00022989"/>
    </source>
</evidence>
<evidence type="ECO:0000259" key="30">
    <source>
        <dbReference type="Pfam" id="PF00912"/>
    </source>
</evidence>
<sequence length="837" mass="90462">MRCPRCGQDNVAGSQFCRHCGRKLPAPAKASPPATKSATKNTPPKSRRIRWGRVAALAAGVVILAGAGFSGYEFVKAARSLPQITNLVALNAAGQDSVVYDRFGQPVATLHLNTNRIDVPLNAISPNMQHAIVAIEDHNFYRNDGFDIRSIFRAAFVDLTHRSALQGASTITEQLAKTLYLHDNHTLTYKIQEFLLGLELARHYSKPQILDMYLNEVYLGDGAYGVDAAAKAYFNETPSQLTLPQAALLAGLPQAPSLYDPLTNYQLAKQRQWQVLQAMVKWGYITPQEATQAYHASLGLSPQTVAANTTIFPYPWYIQHVIHLLEGQGFTPQEIYDGGLKIYTELDPTVYNIAQNAVDYWMNYNFGVSPRTYPYHQAAVVVEDPHTGAVLAEIGGRNYVPFGEDYAIDAKRSTGSSIKPLIDYTPALVKGYTQMSVIQDVPIFQNVDGQAWWPKNDDHIYRGYMTLRDALAISDNDVAVHLLHDIGLNYGFNFAVQKFGLPLPASDLQLGAAIGGLNTGVNVYEMTQAFATFPNQGVRMAPLWVTKVVAPTGAVLYQDTPHGTPEFSAQIAYIMTNMMQRVLNPTPLPGIGPGAYPTGMSLGIGRPAAGKTGTNNGQADAWFIGYEPQLVVGVWEGNRLGEFPQYTIHGQAAFGDVAAGPIWQSIMEQVNQAENIPAENFPRPSGLVYVPNISITSGKIAGPNCPPNDIEGAWFIQGTQPTTIGHTHIKVKVVAANPKLLWQPGCGPAIQSVFLKPESDWHSGVPLPWDHIFWPPTQSCTPGQSPSPSPSGTPSSTSATSSSQSSTGPGPVPPSATLAPPPPSGTPSPGTTTKNSG</sequence>
<keyword evidence="18 28" id="KW-1133">Transmembrane helix</keyword>
<reference evidence="32 33" key="2">
    <citation type="journal article" date="2012" name="Stand. Genomic Sci.">
        <title>Complete genome sequence of the moderately thermophilic mineral-sulfide-oxidizing firmicute Sulfobacillus acidophilus type strain (NAL(T)).</title>
        <authorList>
            <person name="Anderson I."/>
            <person name="Chertkov O."/>
            <person name="Chen A."/>
            <person name="Saunders E."/>
            <person name="Lapidus A."/>
            <person name="Nolan M."/>
            <person name="Lucas S."/>
            <person name="Hammon N."/>
            <person name="Deshpande S."/>
            <person name="Cheng J.F."/>
            <person name="Han C."/>
            <person name="Tapia R."/>
            <person name="Goodwin L.A."/>
            <person name="Pitluck S."/>
            <person name="Liolios K."/>
            <person name="Pagani I."/>
            <person name="Ivanova N."/>
            <person name="Mikhailova N."/>
            <person name="Pati A."/>
            <person name="Palaniappan K."/>
            <person name="Land M."/>
            <person name="Pan C."/>
            <person name="Rohde M."/>
            <person name="Pukall R."/>
            <person name="Goker M."/>
            <person name="Detter J.C."/>
            <person name="Woyke T."/>
            <person name="Bristow J."/>
            <person name="Eisen J.A."/>
            <person name="Markowitz V."/>
            <person name="Hugenholtz P."/>
            <person name="Kyrpides N.C."/>
            <person name="Klenk H.P."/>
            <person name="Mavromatis K."/>
        </authorList>
    </citation>
    <scope>NUCLEOTIDE SEQUENCE [LARGE SCALE GENOMIC DNA]</scope>
    <source>
        <strain evidence="33">ATCC 700253 / DSM 10332 / NAL</strain>
    </source>
</reference>
<evidence type="ECO:0000256" key="16">
    <source>
        <dbReference type="ARBA" id="ARBA00022968"/>
    </source>
</evidence>
<dbReference type="KEGG" id="sap:Sulac_2431"/>
<dbReference type="GO" id="GO:0006508">
    <property type="term" value="P:proteolysis"/>
    <property type="evidence" value="ECO:0007669"/>
    <property type="project" value="UniProtKB-KW"/>
</dbReference>
<dbReference type="GO" id="GO:0009002">
    <property type="term" value="F:serine-type D-Ala-D-Ala carboxypeptidase activity"/>
    <property type="evidence" value="ECO:0007669"/>
    <property type="project" value="UniProtKB-EC"/>
</dbReference>
<keyword evidence="17" id="KW-0573">Peptidoglycan synthesis</keyword>
<keyword evidence="13 28" id="KW-0812">Transmembrane</keyword>
<keyword evidence="33" id="KW-1185">Reference proteome</keyword>
<evidence type="ECO:0000256" key="26">
    <source>
        <dbReference type="ARBA" id="ARBA00060592"/>
    </source>
</evidence>
<feature type="transmembrane region" description="Helical" evidence="28">
    <location>
        <begin position="54"/>
        <end position="72"/>
    </location>
</feature>
<keyword evidence="10" id="KW-0645">Protease</keyword>
<accession>G8TVH5</accession>
<feature type="compositionally biased region" description="Pro residues" evidence="27">
    <location>
        <begin position="810"/>
        <end position="826"/>
    </location>
</feature>
<dbReference type="STRING" id="679936.Sulac_2431"/>
<dbReference type="GO" id="GO:0008360">
    <property type="term" value="P:regulation of cell shape"/>
    <property type="evidence" value="ECO:0007669"/>
    <property type="project" value="UniProtKB-KW"/>
</dbReference>
<evidence type="ECO:0000256" key="19">
    <source>
        <dbReference type="ARBA" id="ARBA00023136"/>
    </source>
</evidence>
<comment type="subcellular location">
    <subcellularLocation>
        <location evidence="2">Cell membrane</location>
        <topology evidence="2">Single-pass type II membrane protein</topology>
    </subcellularLocation>
</comment>
<evidence type="ECO:0000256" key="4">
    <source>
        <dbReference type="ARBA" id="ARBA00007090"/>
    </source>
</evidence>
<dbReference type="Pfam" id="PF00905">
    <property type="entry name" value="Transpeptidase"/>
    <property type="match status" value="1"/>
</dbReference>
<feature type="compositionally biased region" description="Low complexity" evidence="27">
    <location>
        <begin position="775"/>
        <end position="784"/>
    </location>
</feature>
<evidence type="ECO:0000256" key="14">
    <source>
        <dbReference type="ARBA" id="ARBA00022801"/>
    </source>
</evidence>
<dbReference type="GO" id="GO:0008955">
    <property type="term" value="F:peptidoglycan glycosyltransferase activity"/>
    <property type="evidence" value="ECO:0007669"/>
    <property type="project" value="UniProtKB-EC"/>
</dbReference>
<comment type="pathway">
    <text evidence="26">Glycan biosynthesis.</text>
</comment>
<dbReference type="PANTHER" id="PTHR32282">
    <property type="entry name" value="BINDING PROTEIN TRANSPEPTIDASE, PUTATIVE-RELATED"/>
    <property type="match status" value="1"/>
</dbReference>
<evidence type="ECO:0000256" key="27">
    <source>
        <dbReference type="SAM" id="MobiDB-lite"/>
    </source>
</evidence>
<evidence type="ECO:0000313" key="33">
    <source>
        <dbReference type="Proteomes" id="UP000005439"/>
    </source>
</evidence>
<proteinExistence type="inferred from homology"/>
<feature type="compositionally biased region" description="Low complexity" evidence="27">
    <location>
        <begin position="25"/>
        <end position="40"/>
    </location>
</feature>
<dbReference type="GO" id="GO:0008658">
    <property type="term" value="F:penicillin binding"/>
    <property type="evidence" value="ECO:0007669"/>
    <property type="project" value="InterPro"/>
</dbReference>
<keyword evidence="16" id="KW-0735">Signal-anchor</keyword>
<dbReference type="GO" id="GO:0009252">
    <property type="term" value="P:peptidoglycan biosynthetic process"/>
    <property type="evidence" value="ECO:0007669"/>
    <property type="project" value="UniProtKB-UniPathway"/>
</dbReference>
<keyword evidence="19 28" id="KW-0472">Membrane</keyword>
<evidence type="ECO:0000256" key="13">
    <source>
        <dbReference type="ARBA" id="ARBA00022692"/>
    </source>
</evidence>
<comment type="catalytic activity">
    <reaction evidence="23">
        <text>Preferential cleavage: (Ac)2-L-Lys-D-Ala-|-D-Ala. Also transpeptidation of peptidyl-alanyl moieties that are N-acyl substituents of D-alanine.</text>
        <dbReference type="EC" id="3.4.16.4"/>
    </reaction>
</comment>
<comment type="pathway">
    <text evidence="3">Cell wall biogenesis; peptidoglycan biosynthesis.</text>
</comment>
<dbReference type="PANTHER" id="PTHR32282:SF11">
    <property type="entry name" value="PENICILLIN-BINDING PROTEIN 1B"/>
    <property type="match status" value="1"/>
</dbReference>
<keyword evidence="15" id="KW-0133">Cell shape</keyword>
<dbReference type="UniPathway" id="UPA00219"/>
<dbReference type="Gene3D" id="1.10.3810.10">
    <property type="entry name" value="Biosynthetic peptidoglycan transglycosylase-like"/>
    <property type="match status" value="1"/>
</dbReference>
<feature type="compositionally biased region" description="Low complexity" evidence="27">
    <location>
        <begin position="792"/>
        <end position="809"/>
    </location>
</feature>
<dbReference type="GO" id="GO:0046677">
    <property type="term" value="P:response to antibiotic"/>
    <property type="evidence" value="ECO:0007669"/>
    <property type="project" value="UniProtKB-KW"/>
</dbReference>
<dbReference type="EC" id="2.4.99.28" evidence="24"/>
<reference evidence="33" key="1">
    <citation type="submission" date="2011-12" db="EMBL/GenBank/DDBJ databases">
        <title>The complete genome of chromosome of Sulfobacillus acidophilus DSM 10332.</title>
        <authorList>
            <person name="Lucas S."/>
            <person name="Han J."/>
            <person name="Lapidus A."/>
            <person name="Bruce D."/>
            <person name="Goodwin L."/>
            <person name="Pitluck S."/>
            <person name="Peters L."/>
            <person name="Kyrpides N."/>
            <person name="Mavromatis K."/>
            <person name="Ivanova N."/>
            <person name="Mikhailova N."/>
            <person name="Chertkov O."/>
            <person name="Saunders E."/>
            <person name="Detter J.C."/>
            <person name="Tapia R."/>
            <person name="Han C."/>
            <person name="Land M."/>
            <person name="Hauser L."/>
            <person name="Markowitz V."/>
            <person name="Cheng J.-F."/>
            <person name="Hugenholtz P."/>
            <person name="Woyke T."/>
            <person name="Wu D."/>
            <person name="Pukall R."/>
            <person name="Gehrich-Schroeter G."/>
            <person name="Schneider S."/>
            <person name="Klenk H.-P."/>
            <person name="Eisen J.A."/>
        </authorList>
    </citation>
    <scope>NUCLEOTIDE SEQUENCE [LARGE SCALE GENOMIC DNA]</scope>
    <source>
        <strain evidence="33">ATCC 700253 / DSM 10332 / NAL</strain>
    </source>
</reference>
<feature type="region of interest" description="Disordered" evidence="27">
    <location>
        <begin position="775"/>
        <end position="837"/>
    </location>
</feature>
<keyword evidence="14" id="KW-0378">Hydrolase</keyword>
<dbReference type="Pfam" id="PF00912">
    <property type="entry name" value="Transgly"/>
    <property type="match status" value="1"/>
</dbReference>
<dbReference type="InterPro" id="IPR012338">
    <property type="entry name" value="Beta-lactam/transpept-like"/>
</dbReference>
<keyword evidence="20" id="KW-0046">Antibiotic resistance</keyword>
<dbReference type="InterPro" id="IPR036950">
    <property type="entry name" value="PBP_transglycosylase"/>
</dbReference>
<feature type="compositionally biased region" description="Low complexity" evidence="27">
    <location>
        <begin position="827"/>
        <end position="837"/>
    </location>
</feature>
<evidence type="ECO:0000256" key="22">
    <source>
        <dbReference type="ARBA" id="ARBA00023316"/>
    </source>
</evidence>
<evidence type="ECO:0000256" key="12">
    <source>
        <dbReference type="ARBA" id="ARBA00022679"/>
    </source>
</evidence>
<comment type="function">
    <text evidence="1">Cell wall formation. Synthesis of cross-linked peptidoglycan from the lipid intermediates. The enzyme has a penicillin-insensitive transglycosylase N-terminal domain (formation of linear glycan strands) and a penicillin-sensitive transpeptidase C-terminal domain (cross-linking of the peptide subunits).</text>
</comment>
<name>G8TVH5_SULAD</name>
<evidence type="ECO:0000256" key="8">
    <source>
        <dbReference type="ARBA" id="ARBA00022475"/>
    </source>
</evidence>
<dbReference type="FunFam" id="1.10.3810.10:FF:000001">
    <property type="entry name" value="Penicillin-binding protein 1A"/>
    <property type="match status" value="1"/>
</dbReference>
<dbReference type="Gene3D" id="3.40.710.10">
    <property type="entry name" value="DD-peptidase/beta-lactamase superfamily"/>
    <property type="match status" value="1"/>
</dbReference>
<evidence type="ECO:0000256" key="2">
    <source>
        <dbReference type="ARBA" id="ARBA00004401"/>
    </source>
</evidence>
<evidence type="ECO:0000256" key="1">
    <source>
        <dbReference type="ARBA" id="ARBA00002624"/>
    </source>
</evidence>
<dbReference type="AlphaFoldDB" id="G8TVH5"/>
<dbReference type="HOGENOM" id="CLU_006354_2_2_9"/>
<evidence type="ECO:0000256" key="3">
    <source>
        <dbReference type="ARBA" id="ARBA00004752"/>
    </source>
</evidence>
<evidence type="ECO:0000256" key="24">
    <source>
        <dbReference type="ARBA" id="ARBA00044770"/>
    </source>
</evidence>
<keyword evidence="12 32" id="KW-0808">Transferase</keyword>
<gene>
    <name evidence="32" type="ordered locus">Sulac_2431</name>
</gene>
<keyword evidence="11 32" id="KW-0328">Glycosyltransferase</keyword>
<evidence type="ECO:0000256" key="7">
    <source>
        <dbReference type="ARBA" id="ARBA00018638"/>
    </source>
</evidence>
<keyword evidence="22" id="KW-0961">Cell wall biogenesis/degradation</keyword>
<evidence type="ECO:0000256" key="25">
    <source>
        <dbReference type="ARBA" id="ARBA00049902"/>
    </source>
</evidence>
<evidence type="ECO:0000256" key="15">
    <source>
        <dbReference type="ARBA" id="ARBA00022960"/>
    </source>
</evidence>
<evidence type="ECO:0000256" key="28">
    <source>
        <dbReference type="SAM" id="Phobius"/>
    </source>
</evidence>
<evidence type="ECO:0000256" key="5">
    <source>
        <dbReference type="ARBA" id="ARBA00007739"/>
    </source>
</evidence>
<dbReference type="InterPro" id="IPR001460">
    <property type="entry name" value="PCN-bd_Tpept"/>
</dbReference>
<evidence type="ECO:0000256" key="20">
    <source>
        <dbReference type="ARBA" id="ARBA00023251"/>
    </source>
</evidence>
<evidence type="ECO:0000259" key="31">
    <source>
        <dbReference type="Pfam" id="PF13240"/>
    </source>
</evidence>
<comment type="similarity">
    <text evidence="4">In the C-terminal section; belongs to the transpeptidase family.</text>
</comment>
<dbReference type="GO" id="GO:0005886">
    <property type="term" value="C:plasma membrane"/>
    <property type="evidence" value="ECO:0007669"/>
    <property type="project" value="UniProtKB-SubCell"/>
</dbReference>
<dbReference type="SUPFAM" id="SSF56601">
    <property type="entry name" value="beta-lactamase/transpeptidase-like"/>
    <property type="match status" value="1"/>
</dbReference>
<dbReference type="SUPFAM" id="SSF53955">
    <property type="entry name" value="Lysozyme-like"/>
    <property type="match status" value="1"/>
</dbReference>
<organism evidence="32 33">
    <name type="scientific">Sulfobacillus acidophilus (strain ATCC 700253 / DSM 10332 / NAL)</name>
    <dbReference type="NCBI Taxonomy" id="679936"/>
    <lineage>
        <taxon>Bacteria</taxon>
        <taxon>Bacillati</taxon>
        <taxon>Bacillota</taxon>
        <taxon>Clostridia</taxon>
        <taxon>Eubacteriales</taxon>
        <taxon>Clostridiales Family XVII. Incertae Sedis</taxon>
        <taxon>Sulfobacillus</taxon>
    </lineage>
</organism>
<feature type="domain" description="Glycosyl transferase family 51" evidence="30">
    <location>
        <begin position="105"/>
        <end position="279"/>
    </location>
</feature>
<comment type="catalytic activity">
    <reaction evidence="25">
        <text>[GlcNAc-(1-&gt;4)-Mur2Ac(oyl-L-Ala-gamma-D-Glu-L-Lys-D-Ala-D-Ala)](n)-di-trans,octa-cis-undecaprenyl diphosphate + beta-D-GlcNAc-(1-&gt;4)-Mur2Ac(oyl-L-Ala-gamma-D-Glu-L-Lys-D-Ala-D-Ala)-di-trans,octa-cis-undecaprenyl diphosphate = [GlcNAc-(1-&gt;4)-Mur2Ac(oyl-L-Ala-gamma-D-Glu-L-Lys-D-Ala-D-Ala)](n+1)-di-trans,octa-cis-undecaprenyl diphosphate + di-trans,octa-cis-undecaprenyl diphosphate + H(+)</text>
        <dbReference type="Rhea" id="RHEA:23708"/>
        <dbReference type="Rhea" id="RHEA-COMP:9602"/>
        <dbReference type="Rhea" id="RHEA-COMP:9603"/>
        <dbReference type="ChEBI" id="CHEBI:15378"/>
        <dbReference type="ChEBI" id="CHEBI:58405"/>
        <dbReference type="ChEBI" id="CHEBI:60033"/>
        <dbReference type="ChEBI" id="CHEBI:78435"/>
        <dbReference type="EC" id="2.4.99.28"/>
    </reaction>
</comment>
<dbReference type="EMBL" id="CP003179">
    <property type="protein sequence ID" value="AEW05894.1"/>
    <property type="molecule type" value="Genomic_DNA"/>
</dbReference>
<evidence type="ECO:0000256" key="17">
    <source>
        <dbReference type="ARBA" id="ARBA00022984"/>
    </source>
</evidence>
<dbReference type="GO" id="GO:0030288">
    <property type="term" value="C:outer membrane-bounded periplasmic space"/>
    <property type="evidence" value="ECO:0007669"/>
    <property type="project" value="TreeGrafter"/>
</dbReference>
<keyword evidence="8" id="KW-1003">Cell membrane</keyword>
<dbReference type="Pfam" id="PF13240">
    <property type="entry name" value="Zn_Ribbon_1"/>
    <property type="match status" value="1"/>
</dbReference>
<dbReference type="EC" id="3.4.16.4" evidence="6"/>
<keyword evidence="21" id="KW-0511">Multifunctional enzyme</keyword>
<evidence type="ECO:0000313" key="32">
    <source>
        <dbReference type="EMBL" id="AEW05894.1"/>
    </source>
</evidence>
<dbReference type="InterPro" id="IPR001264">
    <property type="entry name" value="Glyco_trans_51"/>
</dbReference>
<dbReference type="InterPro" id="IPR023346">
    <property type="entry name" value="Lysozyme-like_dom_sf"/>
</dbReference>
<keyword evidence="9" id="KW-0121">Carboxypeptidase</keyword>
<evidence type="ECO:0000256" key="23">
    <source>
        <dbReference type="ARBA" id="ARBA00034000"/>
    </source>
</evidence>
<evidence type="ECO:0000256" key="10">
    <source>
        <dbReference type="ARBA" id="ARBA00022670"/>
    </source>
</evidence>
<evidence type="ECO:0000256" key="11">
    <source>
        <dbReference type="ARBA" id="ARBA00022676"/>
    </source>
</evidence>
<dbReference type="GO" id="GO:0071555">
    <property type="term" value="P:cell wall organization"/>
    <property type="evidence" value="ECO:0007669"/>
    <property type="project" value="UniProtKB-KW"/>
</dbReference>
<dbReference type="InterPro" id="IPR026870">
    <property type="entry name" value="Zinc_ribbon_dom"/>
</dbReference>
<evidence type="ECO:0000256" key="21">
    <source>
        <dbReference type="ARBA" id="ARBA00023268"/>
    </source>
</evidence>
<protein>
    <recommendedName>
        <fullName evidence="7">Penicillin-binding protein 1A</fullName>
        <ecNumber evidence="24">2.4.99.28</ecNumber>
        <ecNumber evidence="6">3.4.16.4</ecNumber>
    </recommendedName>
</protein>